<organism evidence="2 3">
    <name type="scientific">Actinoplanes utahensis</name>
    <dbReference type="NCBI Taxonomy" id="1869"/>
    <lineage>
        <taxon>Bacteria</taxon>
        <taxon>Bacillati</taxon>
        <taxon>Actinomycetota</taxon>
        <taxon>Actinomycetes</taxon>
        <taxon>Micromonosporales</taxon>
        <taxon>Micromonosporaceae</taxon>
        <taxon>Actinoplanes</taxon>
    </lineage>
</organism>
<reference evidence="2 3" key="1">
    <citation type="submission" date="2014-10" db="EMBL/GenBank/DDBJ databases">
        <title>Draft genome sequence of Actinoplanes utahensis NRRL 12052.</title>
        <authorList>
            <person name="Velasco-Bucheli B."/>
            <person name="del Cerro C."/>
            <person name="Hormigo D."/>
            <person name="Garcia J.L."/>
            <person name="Acebal C."/>
            <person name="Arroyo M."/>
            <person name="de la Mata I."/>
        </authorList>
    </citation>
    <scope>NUCLEOTIDE SEQUENCE [LARGE SCALE GENOMIC DNA]</scope>
    <source>
        <strain evidence="2 3">NRRL 12052</strain>
    </source>
</reference>
<feature type="compositionally biased region" description="Polar residues" evidence="1">
    <location>
        <begin position="1"/>
        <end position="13"/>
    </location>
</feature>
<evidence type="ECO:0000256" key="1">
    <source>
        <dbReference type="SAM" id="MobiDB-lite"/>
    </source>
</evidence>
<gene>
    <name evidence="2" type="ORF">MB27_02405</name>
</gene>
<proteinExistence type="predicted"/>
<dbReference type="Proteomes" id="UP000054537">
    <property type="component" value="Unassembled WGS sequence"/>
</dbReference>
<name>A0A0A6UU96_ACTUT</name>
<accession>A0A0A6UU96</accession>
<evidence type="ECO:0000313" key="2">
    <source>
        <dbReference type="EMBL" id="KHD78956.1"/>
    </source>
</evidence>
<protein>
    <submittedName>
        <fullName evidence="2">Uncharacterized protein</fullName>
    </submittedName>
</protein>
<dbReference type="RefSeq" id="WP_043522074.1">
    <property type="nucleotide sequence ID" value="NZ_BAABKU010000001.1"/>
</dbReference>
<keyword evidence="3" id="KW-1185">Reference proteome</keyword>
<dbReference type="EMBL" id="JRTT01000002">
    <property type="protein sequence ID" value="KHD78956.1"/>
    <property type="molecule type" value="Genomic_DNA"/>
</dbReference>
<dbReference type="OrthoDB" id="9971128at2"/>
<dbReference type="AlphaFoldDB" id="A0A0A6UU96"/>
<comment type="caution">
    <text evidence="2">The sequence shown here is derived from an EMBL/GenBank/DDBJ whole genome shotgun (WGS) entry which is preliminary data.</text>
</comment>
<feature type="region of interest" description="Disordered" evidence="1">
    <location>
        <begin position="1"/>
        <end position="25"/>
    </location>
</feature>
<feature type="region of interest" description="Disordered" evidence="1">
    <location>
        <begin position="128"/>
        <end position="152"/>
    </location>
</feature>
<evidence type="ECO:0000313" key="3">
    <source>
        <dbReference type="Proteomes" id="UP000054537"/>
    </source>
</evidence>
<sequence length="487" mass="48960">MTRQAHFHPTTSAGAGRSVAPGVRRHSPDTEALLALQRSVGNASLSRMIGGASVEPVVQRAPVMPGSWDDSWNDDDIELDEVAPAQQEQTVPSPVMTNEDAAAAIRARLESESEVTVDPAAIALPASRAATPEPAVAPSPPAPVEETAVPPGSPVEEVAPPGSPVGVLPASIETAVDPATVALPDSRATTPEPATVAEPERRGRLRQVFDGDKAKMAGAAAAIAGPGAGLANNANPSFGLMAGATGGASLTAFGDAMSEVVKAVRSPDGYRVMNWGKLVGGVLAFGGLVVAAPSIAAHVPGGRAAGMAAQGAGLLIKSYGEGYRLEKGSTAFSTLPDGDIAKAAGNFVAAVAPILQSAAYFKEPALATMLTSDALAAGTVGSSLLKAALYFTVGSGAGDFASEIVKGVKEGRVNPGKAIGGLLHASGAFTFANGAVLQNVRARTGGLYLQAFGLAAKSAGEGIKMEETALNAWPSRRKPAPAGEHAV</sequence>